<dbReference type="InterPro" id="IPR036271">
    <property type="entry name" value="Tet_transcr_reg_TetR-rel_C_sf"/>
</dbReference>
<protein>
    <submittedName>
        <fullName evidence="7">TetR family transcriptional regulator</fullName>
    </submittedName>
</protein>
<feature type="domain" description="HTH tetR-type" evidence="6">
    <location>
        <begin position="13"/>
        <end position="73"/>
    </location>
</feature>
<gene>
    <name evidence="7" type="ORF">CA982_16285</name>
</gene>
<evidence type="ECO:0000256" key="2">
    <source>
        <dbReference type="ARBA" id="ARBA00023015"/>
    </source>
</evidence>
<accession>A0A243Q876</accession>
<dbReference type="PROSITE" id="PS50977">
    <property type="entry name" value="HTH_TETR_2"/>
    <property type="match status" value="1"/>
</dbReference>
<dbReference type="InterPro" id="IPR050109">
    <property type="entry name" value="HTH-type_TetR-like_transc_reg"/>
</dbReference>
<evidence type="ECO:0000256" key="5">
    <source>
        <dbReference type="PROSITE-ProRule" id="PRU00335"/>
    </source>
</evidence>
<keyword evidence="8" id="KW-1185">Reference proteome</keyword>
<keyword evidence="3 5" id="KW-0238">DNA-binding</keyword>
<dbReference type="InterPro" id="IPR001647">
    <property type="entry name" value="HTH_TetR"/>
</dbReference>
<name>A0A243Q876_9ACTN</name>
<evidence type="ECO:0000256" key="1">
    <source>
        <dbReference type="ARBA" id="ARBA00022491"/>
    </source>
</evidence>
<feature type="DNA-binding region" description="H-T-H motif" evidence="5">
    <location>
        <begin position="36"/>
        <end position="55"/>
    </location>
</feature>
<dbReference type="Proteomes" id="UP000194632">
    <property type="component" value="Unassembled WGS sequence"/>
</dbReference>
<dbReference type="PANTHER" id="PTHR30055:SF175">
    <property type="entry name" value="HTH-TYPE TRANSCRIPTIONAL REPRESSOR KSTR2"/>
    <property type="match status" value="1"/>
</dbReference>
<proteinExistence type="predicted"/>
<sequence>MPVATEVREDGPRSKRARILTVAIEQFGRVGYEHTKWASVAGEVGIGQTALYHYFESKAHCLLTIMRLELTDSVERFRVGTAGIPDPAQALRSAIDASLRGEPIDALQRRILQNHMDILSTPRQSDKEEAERLRSRELVAEIEKNWADLIKRGMDEGIFVQGDPVLYSRLVLGALVSVWRWYRPGGPLSLDDLIRTVSDSAIRMVTAP</sequence>
<dbReference type="Pfam" id="PF17932">
    <property type="entry name" value="TetR_C_24"/>
    <property type="match status" value="1"/>
</dbReference>
<dbReference type="PANTHER" id="PTHR30055">
    <property type="entry name" value="HTH-TYPE TRANSCRIPTIONAL REGULATOR RUTR"/>
    <property type="match status" value="1"/>
</dbReference>
<dbReference type="Gene3D" id="1.10.10.60">
    <property type="entry name" value="Homeodomain-like"/>
    <property type="match status" value="1"/>
</dbReference>
<dbReference type="EMBL" id="NGFO01000019">
    <property type="protein sequence ID" value="OUC77569.1"/>
    <property type="molecule type" value="Genomic_DNA"/>
</dbReference>
<dbReference type="SUPFAM" id="SSF48498">
    <property type="entry name" value="Tetracyclin repressor-like, C-terminal domain"/>
    <property type="match status" value="1"/>
</dbReference>
<keyword evidence="2" id="KW-0805">Transcription regulation</keyword>
<dbReference type="PRINTS" id="PR00455">
    <property type="entry name" value="HTHTETR"/>
</dbReference>
<evidence type="ECO:0000313" key="7">
    <source>
        <dbReference type="EMBL" id="OUC77569.1"/>
    </source>
</evidence>
<evidence type="ECO:0000256" key="3">
    <source>
        <dbReference type="ARBA" id="ARBA00023125"/>
    </source>
</evidence>
<dbReference type="SUPFAM" id="SSF46689">
    <property type="entry name" value="Homeodomain-like"/>
    <property type="match status" value="1"/>
</dbReference>
<dbReference type="STRING" id="417102.CA982_16285"/>
<keyword evidence="4" id="KW-0804">Transcription</keyword>
<evidence type="ECO:0000259" key="6">
    <source>
        <dbReference type="PROSITE" id="PS50977"/>
    </source>
</evidence>
<evidence type="ECO:0000313" key="8">
    <source>
        <dbReference type="Proteomes" id="UP000194632"/>
    </source>
</evidence>
<organism evidence="7 8">
    <name type="scientific">Gordonia lacunae</name>
    <dbReference type="NCBI Taxonomy" id="417102"/>
    <lineage>
        <taxon>Bacteria</taxon>
        <taxon>Bacillati</taxon>
        <taxon>Actinomycetota</taxon>
        <taxon>Actinomycetes</taxon>
        <taxon>Mycobacteriales</taxon>
        <taxon>Gordoniaceae</taxon>
        <taxon>Gordonia</taxon>
    </lineage>
</organism>
<dbReference type="Gene3D" id="1.10.357.10">
    <property type="entry name" value="Tetracycline Repressor, domain 2"/>
    <property type="match status" value="1"/>
</dbReference>
<keyword evidence="1" id="KW-0678">Repressor</keyword>
<dbReference type="GO" id="GO:0003700">
    <property type="term" value="F:DNA-binding transcription factor activity"/>
    <property type="evidence" value="ECO:0007669"/>
    <property type="project" value="TreeGrafter"/>
</dbReference>
<dbReference type="OrthoDB" id="1669699at2"/>
<dbReference type="InterPro" id="IPR009057">
    <property type="entry name" value="Homeodomain-like_sf"/>
</dbReference>
<evidence type="ECO:0000256" key="4">
    <source>
        <dbReference type="ARBA" id="ARBA00023163"/>
    </source>
</evidence>
<dbReference type="InterPro" id="IPR041490">
    <property type="entry name" value="KstR2_TetR_C"/>
</dbReference>
<dbReference type="Pfam" id="PF00440">
    <property type="entry name" value="TetR_N"/>
    <property type="match status" value="1"/>
</dbReference>
<dbReference type="RefSeq" id="WP_086536323.1">
    <property type="nucleotide sequence ID" value="NZ_NGFO01000019.1"/>
</dbReference>
<comment type="caution">
    <text evidence="7">The sequence shown here is derived from an EMBL/GenBank/DDBJ whole genome shotgun (WGS) entry which is preliminary data.</text>
</comment>
<dbReference type="AlphaFoldDB" id="A0A243Q876"/>
<dbReference type="GO" id="GO:0000976">
    <property type="term" value="F:transcription cis-regulatory region binding"/>
    <property type="evidence" value="ECO:0007669"/>
    <property type="project" value="TreeGrafter"/>
</dbReference>
<reference evidence="7 8" key="1">
    <citation type="submission" date="2017-05" db="EMBL/GenBank/DDBJ databases">
        <title>Biotechnological potential of actinobacteria isolated from South African environments.</title>
        <authorList>
            <person name="Le Roes-Hill M."/>
            <person name="Prins A."/>
            <person name="Durrell K.A."/>
        </authorList>
    </citation>
    <scope>NUCLEOTIDE SEQUENCE [LARGE SCALE GENOMIC DNA]</scope>
    <source>
        <strain evidence="7">BS2</strain>
    </source>
</reference>